<dbReference type="NCBIfam" id="TIGR00254">
    <property type="entry name" value="GGDEF"/>
    <property type="match status" value="1"/>
</dbReference>
<dbReference type="Pfam" id="PF08448">
    <property type="entry name" value="PAS_4"/>
    <property type="match status" value="1"/>
</dbReference>
<feature type="domain" description="PAS" evidence="1">
    <location>
        <begin position="406"/>
        <end position="476"/>
    </location>
</feature>
<sequence>MTMAITISCKYKDQSQLYTYIRNDRLQESPSLLIQVYSGSLDRSEAQAILKLLHTYLPQAKVVGCTSGGAMIDGEFIEKETILLFTMFNEAAAEAILVDKHSIFKQTLADMMKKQQMMQSDIKAFMVLAGPLEKEAKNLLDDLKEHYDHIPLFVGQASKAGFLLCNQSIIDEGAVIILLFGKNLTVTPISQYEKKELATPFVVTKARGQTIIELNDESPANVIGRYLGKAFVKQIPHSSAALPFIVHYNQIRTRALIVKQYNNGSIKLNTTVQAGARLSISYSDSRDFFKGNSIEPDILSANDIETMFLFYPYRNGQVLGHEAEKDLQFISSHLPLTGLVSFGELSIGQEERRICSGLGITESFTTPAEVNVAQLEQKNIKQEALAHLVQVTNHKNKQLQEQLNKTCQYYHILFKNNPDVVFTTDKQGTFTSINPLFELNTGYKENELLGQSVINMVSKEVVPRLRMHFNHALKGTEQIFHTEIIGKNGAKSYYEIKLVPIHIEGDIVGLYGMAKNLTELKIIENKLTELSYYDHLTGLPNKTKFTEQLNILIKRSRKNQQKLALLSIDIDRFKIINESIGHYFGDRILKQLSEKIEKKIPPESYLGNFGGDNFTLILSQSVNVDEVMKIAQSILAAIAEPIQFNQQEFYVTASVGVSLFPDDGNDRYHLLKNADIALNSSKQLGGNRTTFFSDEMNQHIIQRVEMEGYLRKAIKHKQFSLHYQPLIDLESGKIFGSEALIRWNHPKLGLVTPSRFIPLAEETGLINEIGKWVLNTACSQNKQWQRLGLGDLVISVNVAAYQFQQPEFLSIVEEALLRSGLEAKYLTLELTESTMLQNIEYSIEVMNSLRKMGVKVSIDDFGTGYSSLSYLKDLPINTLKIDRSFINNLKVDTSDIAIVKAIITMGHGLRVKVLAEGVETREQIELLKQLKCHYAQGYYIQKPLNILDFEKGIRESS</sequence>
<evidence type="ECO:0000259" key="4">
    <source>
        <dbReference type="PROSITE" id="PS50887"/>
    </source>
</evidence>
<dbReference type="Pfam" id="PF08495">
    <property type="entry name" value="FIST"/>
    <property type="match status" value="1"/>
</dbReference>
<evidence type="ECO:0000259" key="3">
    <source>
        <dbReference type="PROSITE" id="PS50883"/>
    </source>
</evidence>
<proteinExistence type="predicted"/>
<dbReference type="PROSITE" id="PS50113">
    <property type="entry name" value="PAC"/>
    <property type="match status" value="1"/>
</dbReference>
<dbReference type="InterPro" id="IPR035965">
    <property type="entry name" value="PAS-like_dom_sf"/>
</dbReference>
<dbReference type="PROSITE" id="PS50112">
    <property type="entry name" value="PAS"/>
    <property type="match status" value="1"/>
</dbReference>
<dbReference type="InterPro" id="IPR013702">
    <property type="entry name" value="FIST_domain_N"/>
</dbReference>
<dbReference type="Pfam" id="PF00563">
    <property type="entry name" value="EAL"/>
    <property type="match status" value="1"/>
</dbReference>
<dbReference type="CDD" id="cd00130">
    <property type="entry name" value="PAS"/>
    <property type="match status" value="1"/>
</dbReference>
<dbReference type="Pfam" id="PF00990">
    <property type="entry name" value="GGDEF"/>
    <property type="match status" value="1"/>
</dbReference>
<dbReference type="EMBL" id="PISD01000059">
    <property type="protein sequence ID" value="PKG26761.1"/>
    <property type="molecule type" value="Genomic_DNA"/>
</dbReference>
<evidence type="ECO:0000313" key="6">
    <source>
        <dbReference type="Proteomes" id="UP000233343"/>
    </source>
</evidence>
<name>A0A2N0ZB59_9BACI</name>
<dbReference type="SMART" id="SM00267">
    <property type="entry name" value="GGDEF"/>
    <property type="match status" value="1"/>
</dbReference>
<dbReference type="PROSITE" id="PS50883">
    <property type="entry name" value="EAL"/>
    <property type="match status" value="1"/>
</dbReference>
<dbReference type="SUPFAM" id="SSF141868">
    <property type="entry name" value="EAL domain-like"/>
    <property type="match status" value="1"/>
</dbReference>
<evidence type="ECO:0000259" key="1">
    <source>
        <dbReference type="PROSITE" id="PS50112"/>
    </source>
</evidence>
<dbReference type="CDD" id="cd01948">
    <property type="entry name" value="EAL"/>
    <property type="match status" value="1"/>
</dbReference>
<dbReference type="Proteomes" id="UP000233343">
    <property type="component" value="Unassembled WGS sequence"/>
</dbReference>
<comment type="caution">
    <text evidence="5">The sequence shown here is derived from an EMBL/GenBank/DDBJ whole genome shotgun (WGS) entry which is preliminary data.</text>
</comment>
<dbReference type="FunFam" id="3.20.20.450:FF:000001">
    <property type="entry name" value="Cyclic di-GMP phosphodiesterase yahA"/>
    <property type="match status" value="1"/>
</dbReference>
<reference evidence="5 6" key="1">
    <citation type="journal article" date="2010" name="Int. J. Syst. Evol. Microbiol.">
        <title>Bacillus horneckiae sp. nov., isolated from a spacecraft-assembly clean room.</title>
        <authorList>
            <person name="Vaishampayan P."/>
            <person name="Probst A."/>
            <person name="Krishnamurthi S."/>
            <person name="Ghosh S."/>
            <person name="Osman S."/>
            <person name="McDowall A."/>
            <person name="Ruckmani A."/>
            <person name="Mayilraj S."/>
            <person name="Venkateswaran K."/>
        </authorList>
    </citation>
    <scope>NUCLEOTIDE SEQUENCE [LARGE SCALE GENOMIC DNA]</scope>
    <source>
        <strain evidence="6">1PO1SC</strain>
    </source>
</reference>
<dbReference type="InterPro" id="IPR000160">
    <property type="entry name" value="GGDEF_dom"/>
</dbReference>
<organism evidence="5 6">
    <name type="scientific">Cytobacillus horneckiae</name>
    <dbReference type="NCBI Taxonomy" id="549687"/>
    <lineage>
        <taxon>Bacteria</taxon>
        <taxon>Bacillati</taxon>
        <taxon>Bacillota</taxon>
        <taxon>Bacilli</taxon>
        <taxon>Bacillales</taxon>
        <taxon>Bacillaceae</taxon>
        <taxon>Cytobacillus</taxon>
    </lineage>
</organism>
<dbReference type="SUPFAM" id="SSF55073">
    <property type="entry name" value="Nucleotide cyclase"/>
    <property type="match status" value="1"/>
</dbReference>
<gene>
    <name evidence="5" type="ORF">CWS20_22545</name>
</gene>
<dbReference type="PANTHER" id="PTHR44757:SF2">
    <property type="entry name" value="BIOFILM ARCHITECTURE MAINTENANCE PROTEIN MBAA"/>
    <property type="match status" value="1"/>
</dbReference>
<keyword evidence="6" id="KW-1185">Reference proteome</keyword>
<dbReference type="SUPFAM" id="SSF55785">
    <property type="entry name" value="PYP-like sensor domain (PAS domain)"/>
    <property type="match status" value="1"/>
</dbReference>
<dbReference type="InterPro" id="IPR000014">
    <property type="entry name" value="PAS"/>
</dbReference>
<dbReference type="InterPro" id="IPR001633">
    <property type="entry name" value="EAL_dom"/>
</dbReference>
<dbReference type="InterPro" id="IPR035919">
    <property type="entry name" value="EAL_sf"/>
</dbReference>
<protein>
    <submittedName>
        <fullName evidence="5">Diguanylate cyclase</fullName>
    </submittedName>
</protein>
<accession>A0A2N0ZB59</accession>
<feature type="domain" description="GGDEF" evidence="4">
    <location>
        <begin position="561"/>
        <end position="694"/>
    </location>
</feature>
<dbReference type="SMART" id="SM00897">
    <property type="entry name" value="FIST"/>
    <property type="match status" value="1"/>
</dbReference>
<dbReference type="Gene3D" id="3.20.20.450">
    <property type="entry name" value="EAL domain"/>
    <property type="match status" value="1"/>
</dbReference>
<dbReference type="InterPro" id="IPR052155">
    <property type="entry name" value="Biofilm_reg_signaling"/>
</dbReference>
<dbReference type="Gene3D" id="3.30.450.20">
    <property type="entry name" value="PAS domain"/>
    <property type="match status" value="1"/>
</dbReference>
<dbReference type="InterPro" id="IPR029787">
    <property type="entry name" value="Nucleotide_cyclase"/>
</dbReference>
<dbReference type="InterPro" id="IPR000700">
    <property type="entry name" value="PAS-assoc_C"/>
</dbReference>
<dbReference type="NCBIfam" id="TIGR00229">
    <property type="entry name" value="sensory_box"/>
    <property type="match status" value="1"/>
</dbReference>
<dbReference type="PANTHER" id="PTHR44757">
    <property type="entry name" value="DIGUANYLATE CYCLASE DGCP"/>
    <property type="match status" value="1"/>
</dbReference>
<feature type="domain" description="EAL" evidence="3">
    <location>
        <begin position="703"/>
        <end position="957"/>
    </location>
</feature>
<feature type="domain" description="PAC" evidence="2">
    <location>
        <begin position="478"/>
        <end position="529"/>
    </location>
</feature>
<dbReference type="InterPro" id="IPR013656">
    <property type="entry name" value="PAS_4"/>
</dbReference>
<dbReference type="Gene3D" id="3.30.70.270">
    <property type="match status" value="1"/>
</dbReference>
<dbReference type="SMART" id="SM00091">
    <property type="entry name" value="PAS"/>
    <property type="match status" value="1"/>
</dbReference>
<evidence type="ECO:0000259" key="2">
    <source>
        <dbReference type="PROSITE" id="PS50113"/>
    </source>
</evidence>
<dbReference type="SMART" id="SM00052">
    <property type="entry name" value="EAL"/>
    <property type="match status" value="1"/>
</dbReference>
<evidence type="ECO:0000313" key="5">
    <source>
        <dbReference type="EMBL" id="PKG26761.1"/>
    </source>
</evidence>
<dbReference type="InterPro" id="IPR043128">
    <property type="entry name" value="Rev_trsase/Diguanyl_cyclase"/>
</dbReference>
<dbReference type="CDD" id="cd01949">
    <property type="entry name" value="GGDEF"/>
    <property type="match status" value="1"/>
</dbReference>
<dbReference type="AlphaFoldDB" id="A0A2N0ZB59"/>
<dbReference type="PROSITE" id="PS50887">
    <property type="entry name" value="GGDEF"/>
    <property type="match status" value="1"/>
</dbReference>